<feature type="compositionally biased region" description="Polar residues" evidence="8">
    <location>
        <begin position="843"/>
        <end position="859"/>
    </location>
</feature>
<feature type="region of interest" description="Disordered" evidence="8">
    <location>
        <begin position="1968"/>
        <end position="2044"/>
    </location>
</feature>
<dbReference type="FunFam" id="2.60.40.10:FF:000107">
    <property type="entry name" value="Myosin, light chain kinase a"/>
    <property type="match status" value="1"/>
</dbReference>
<reference evidence="10" key="1">
    <citation type="submission" date="2009-12" db="EMBL/GenBank/DDBJ databases">
        <title>The Genome Sequence of Anolis carolinensis (Green Anole Lizard).</title>
        <authorList>
            <consortium name="The Genome Sequencing Platform"/>
            <person name="Di Palma F."/>
            <person name="Alfoldi J."/>
            <person name="Heiman D."/>
            <person name="Young S."/>
            <person name="Grabherr M."/>
            <person name="Johnson J."/>
            <person name="Lander E.S."/>
            <person name="Lindblad-Toh K."/>
        </authorList>
    </citation>
    <scope>NUCLEOTIDE SEQUENCE [LARGE SCALE GENOMIC DNA]</scope>
    <source>
        <strain evidence="10">JBL SC #1</strain>
    </source>
</reference>
<evidence type="ECO:0000256" key="4">
    <source>
        <dbReference type="ARBA" id="ARBA00022737"/>
    </source>
</evidence>
<evidence type="ECO:0000259" key="9">
    <source>
        <dbReference type="PROSITE" id="PS50835"/>
    </source>
</evidence>
<dbReference type="GeneTree" id="ENSGT01110000267173"/>
<name>A0A803T8M3_ANOCA</name>
<keyword evidence="6" id="KW-0067">ATP-binding</keyword>
<dbReference type="Proteomes" id="UP000001646">
    <property type="component" value="Unplaced"/>
</dbReference>
<dbReference type="InterPro" id="IPR013783">
    <property type="entry name" value="Ig-like_fold"/>
</dbReference>
<dbReference type="PROSITE" id="PS50835">
    <property type="entry name" value="IG_LIKE"/>
    <property type="match status" value="5"/>
</dbReference>
<feature type="domain" description="Ig-like" evidence="9">
    <location>
        <begin position="650"/>
        <end position="739"/>
    </location>
</feature>
<dbReference type="FunFam" id="2.60.40.10:FF:000147">
    <property type="entry name" value="Myosin light chain kinase"/>
    <property type="match status" value="1"/>
</dbReference>
<keyword evidence="7" id="KW-0393">Immunoglobulin domain</keyword>
<evidence type="ECO:0000256" key="1">
    <source>
        <dbReference type="ARBA" id="ARBA00004496"/>
    </source>
</evidence>
<dbReference type="InterPro" id="IPR007110">
    <property type="entry name" value="Ig-like_dom"/>
</dbReference>
<dbReference type="SUPFAM" id="SSF48726">
    <property type="entry name" value="Immunoglobulin"/>
    <property type="match status" value="5"/>
</dbReference>
<dbReference type="Pfam" id="PF07679">
    <property type="entry name" value="I-set"/>
    <property type="match status" value="5"/>
</dbReference>
<keyword evidence="5" id="KW-0547">Nucleotide-binding</keyword>
<reference evidence="10" key="2">
    <citation type="submission" date="2025-08" db="UniProtKB">
        <authorList>
            <consortium name="Ensembl"/>
        </authorList>
    </citation>
    <scope>IDENTIFICATION</scope>
</reference>
<keyword evidence="3" id="KW-0963">Cytoplasm</keyword>
<feature type="domain" description="Ig-like" evidence="9">
    <location>
        <begin position="432"/>
        <end position="521"/>
    </location>
</feature>
<evidence type="ECO:0000256" key="5">
    <source>
        <dbReference type="ARBA" id="ARBA00022741"/>
    </source>
</evidence>
<feature type="domain" description="Ig-like" evidence="9">
    <location>
        <begin position="2080"/>
        <end position="2171"/>
    </location>
</feature>
<dbReference type="SMART" id="SM00408">
    <property type="entry name" value="IGc2"/>
    <property type="match status" value="5"/>
</dbReference>
<dbReference type="GO" id="GO:0005524">
    <property type="term" value="F:ATP binding"/>
    <property type="evidence" value="ECO:0007669"/>
    <property type="project" value="UniProtKB-KW"/>
</dbReference>
<feature type="compositionally biased region" description="Basic and acidic residues" evidence="8">
    <location>
        <begin position="1996"/>
        <end position="2024"/>
    </location>
</feature>
<feature type="region of interest" description="Disordered" evidence="8">
    <location>
        <begin position="368"/>
        <end position="391"/>
    </location>
</feature>
<dbReference type="GO" id="GO:0003007">
    <property type="term" value="P:heart morphogenesis"/>
    <property type="evidence" value="ECO:0007669"/>
    <property type="project" value="UniProtKB-ARBA"/>
</dbReference>
<feature type="domain" description="Ig-like" evidence="9">
    <location>
        <begin position="2484"/>
        <end position="2572"/>
    </location>
</feature>
<dbReference type="GO" id="GO:0005737">
    <property type="term" value="C:cytoplasm"/>
    <property type="evidence" value="ECO:0007669"/>
    <property type="project" value="UniProtKB-SubCell"/>
</dbReference>
<dbReference type="InterPro" id="IPR013098">
    <property type="entry name" value="Ig_I-set"/>
</dbReference>
<feature type="region of interest" description="Disordered" evidence="8">
    <location>
        <begin position="840"/>
        <end position="859"/>
    </location>
</feature>
<sequence>MHSSSLEVKEVQERDSGSYRVFAFNSEGSAESTASLLVARGEEQNAKYLEFLRKSEHTRQHIEHMVQKRRDERLKVDLRCIGSPFDKRQETERALMALSPTKGMVRTISFENIPSLRQEFVYDKDLVRNQHFIQGERGKEALLDEEIKLKLQRLREARRTIQEKKKMCLSQGTAEVKLSSVRTVGFRGKSGQVANQVCMASQIETKGSVFQTIEQINEKAALPIMSDTEATTKGSSDRRFERTSEEFHTRMERILGLSETSQNQELADRSNGKEAFQRQKIMTFKGAHKQQVLEQVPKTTGNMKWMDTTYTQSKPVDVRMDKKEHTEDFKTVKTVKKNPSPLVYVLFSDDVSETVKPETMMSDTITFNVNEPTPVSEHKETSRSVKTPSSLNECSLETKEDVLPKVTEIKTEIMEHTTKLESPLSKYQEPCPPFFVKEIESQEVNEGESCVFSCDFQGSSHVTVAWYNNDRPLPRSHECVINTTENHSTLTFSTTGYDQEGPITCVIFNQHGTATTSGTLNIKVKEMPEPEPINTCKIEVLPDYTEEEEELTLAFDSVKRVDPMVSTDSKATLSLPQVHFPRPCISDPDLLSLPVEIKITAPTPTPEQDEEIKEAIQHIEVVPAEPTEEQTSAGVKHKFKFSFDVIHEPPQIIKELQQHIRCTEGDSIVLECIISAEPLPIVTWFKNSRALVSTESFCMEEENGIYRLCICKISISDAGTYKCIAANKGGTVETACDVSVHSTIENLSDDIKQISLKTLQSQIKEDHELTEKEHREDFETSVKQMESSFSETIHTVRQQFHSNSTPSFSEEDTSIPTKESESYLPSYLKDIMQSLLADESESSDFQIQDQTERGTGTMSKTEELQVTILSDLDTPFLNKLSDTSFEQEQVKVESVHKSATAEKSSMCQPGNVVESHTEKKESVTVEGTSISHNVDFDVKYTDIEKMQKISKGLSFTEFDSVVSQSESSIHSEKEAKESIDIKDQEFTEDYKDLMSCQYEPTQSTSDEEMSAVDITSKEVKEQIPTSEQELNTKEHADPNFSSSVLKAMQEDDEQHQKDQCFVSTISKDSQDILTKEEASMSCLKSLGYEFLSSTGKLDILYQQENISIVSEEKGEEFLEKAKSDSSEFVCDLRQIISIGEKLETDIQEQDIQEAQESTNQYSIADAFNFSLNENPIHSYTENIEKEQNKTKSKEAYVKDKDVPEITEANTNKITESAQISISALQQEKYSNGCVSNESELEKEVNHAQEDTLCHEIKEFGLHLTSLATEMVVENQEEIVAKDISHIEGTEVSIDKIIGSNETTTSEVYNRDIYKKGETIEVKFDLKELCPQIENVSQNQEESLTESLHSEGIQLDVTSTLEIAPKYPTLLEQEIVHSQEDSQDSEHVKMSGIKEGVISSKHTIENVVQDQISLQEEQLHTKHGSSVSISSDVELVCEKHVKTEYSHAESIGADTTTNEQKMEEIVHQHFAEVMEPIKEGDNAQQHLLLPSGDIFNLKQTYSDLESNSQLQEAVQPEEIHFKNLYSVSEEMQVDTDNSKSIIEKENIRECDPPENQDIHLKLAFLNVENAASIAKEISFKEAEPLQKEEGTFNLKSAFEMVSTKTEESFIKQLQSANVLEKDISLSEELRQTYKKHVEEENSPEHELQTEANISVAQLLKQALESPSEAELSSKQHCEYQRTVSEEEVLKMPDEAFIWGQSEPTPLSLYFQNVVKETGMPEDSNSLGIIVSEADSFISDLKEAVREKVSPRIDKAEEEKSHLSECSFIKQLRSFSPEGNDTERFSLTEIMLEEQRKSSDTSDKEPSLAQFLLSLKNDSLVSQEEEMGLNQLKKQDASAQHQLEKQYEASEIISSPLEKLKDEKTEIFTLGNQELDVPPYDGTDFSLAKYFLVAGEQEIPAVRESSSKTLARESSVTSMEVEDVTFSTVYDYYNQQQELTRPFSPESEMSIDIDSMSGDEMAELERFYTPPSSVDNFEPPMASYHTPVGTPERYSTPSEERYSTPSEERYSTPSEERYSTPSEERYSTPSPGSPIRGITPPEGYRTPTNNLLQQRSFSLEELRAEMFGTPCEALEPKGNEMPPAFVKPLTKRKLYENSTLRFIAEVIGSPLPDVKWYRNKSLLEEDPRVRVQKEGDICILEIHNIKKTEGGEYMCHAINIIGEAKSLAQVEVLPHDERGLALPPPVTHQHVIQFDIEKGSASRTPSPQEILLEVELDEADIKECEKQVKIATVPELTSDSQSMIVSLDVLPLSLVEHTMDLPGKENEDVKINFEVTEMPPRFITPVSDIEVPEKSAALFHCRVLGFPTPVVQWFKESKCIVPSNGKYIVISENGNHSLNIQNVVHSDRGMYLCKAVNTVGEAMCRCFLAVTECQTSLGDGADETNVGLDSATDKPQKIDLLVDNTIQNGSQTEIELEFEFERDTDDSQKAVKLIAVTEKEQEEEGESCVNINFDVFAEPSKEEQIEFKAESTESCSFEFQVTESPPKFLKNISDCVSFVGTSARFQCLVVGSPKPEISWFKNEDLIHGERYCMGESEEGCHSLIIRNLVQDDEGEYKCVATNKAGMAHSNALLTIC</sequence>
<accession>A0A803T8M3</accession>
<evidence type="ECO:0000313" key="10">
    <source>
        <dbReference type="Ensembl" id="ENSACAP00000031563.1"/>
    </source>
</evidence>
<dbReference type="GO" id="GO:0055013">
    <property type="term" value="P:cardiac muscle cell development"/>
    <property type="evidence" value="ECO:0007669"/>
    <property type="project" value="UniProtKB-ARBA"/>
</dbReference>
<dbReference type="PANTHER" id="PTHR47633">
    <property type="entry name" value="IMMUNOGLOBULIN"/>
    <property type="match status" value="1"/>
</dbReference>
<comment type="similarity">
    <text evidence="2">Belongs to the protein kinase superfamily. CAMK Ser/Thr protein kinase family.</text>
</comment>
<keyword evidence="11" id="KW-1185">Reference proteome</keyword>
<dbReference type="PANTHER" id="PTHR47633:SF14">
    <property type="entry name" value="IG-LIKE DOMAIN-CONTAINING PROTEIN"/>
    <property type="match status" value="1"/>
</dbReference>
<dbReference type="InParanoid" id="A0A803T8M3"/>
<reference evidence="10" key="3">
    <citation type="submission" date="2025-09" db="UniProtKB">
        <authorList>
            <consortium name="Ensembl"/>
        </authorList>
    </citation>
    <scope>IDENTIFICATION</scope>
</reference>
<dbReference type="GO" id="GO:0004672">
    <property type="term" value="F:protein kinase activity"/>
    <property type="evidence" value="ECO:0000318"/>
    <property type="project" value="GO_Central"/>
</dbReference>
<dbReference type="InterPro" id="IPR036179">
    <property type="entry name" value="Ig-like_dom_sf"/>
</dbReference>
<feature type="region of interest" description="Disordered" evidence="8">
    <location>
        <begin position="765"/>
        <end position="784"/>
    </location>
</feature>
<evidence type="ECO:0000256" key="7">
    <source>
        <dbReference type="ARBA" id="ARBA00023319"/>
    </source>
</evidence>
<evidence type="ECO:0000256" key="6">
    <source>
        <dbReference type="ARBA" id="ARBA00022840"/>
    </source>
</evidence>
<evidence type="ECO:0000256" key="8">
    <source>
        <dbReference type="SAM" id="MobiDB-lite"/>
    </source>
</evidence>
<dbReference type="InterPro" id="IPR003598">
    <property type="entry name" value="Ig_sub2"/>
</dbReference>
<protein>
    <recommendedName>
        <fullName evidence="9">Ig-like domain-containing protein</fullName>
    </recommendedName>
</protein>
<feature type="compositionally biased region" description="Basic and acidic residues" evidence="8">
    <location>
        <begin position="765"/>
        <end position="780"/>
    </location>
</feature>
<dbReference type="SMART" id="SM00409">
    <property type="entry name" value="IG"/>
    <property type="match status" value="5"/>
</dbReference>
<dbReference type="GO" id="GO:0045989">
    <property type="term" value="P:positive regulation of striated muscle contraction"/>
    <property type="evidence" value="ECO:0007669"/>
    <property type="project" value="UniProtKB-ARBA"/>
</dbReference>
<evidence type="ECO:0000256" key="3">
    <source>
        <dbReference type="ARBA" id="ARBA00022490"/>
    </source>
</evidence>
<comment type="subcellular location">
    <subcellularLocation>
        <location evidence="1">Cytoplasm</location>
    </subcellularLocation>
</comment>
<dbReference type="GO" id="GO:0060298">
    <property type="term" value="P:positive regulation of sarcomere organization"/>
    <property type="evidence" value="ECO:0007669"/>
    <property type="project" value="UniProtKB-ARBA"/>
</dbReference>
<dbReference type="FunFam" id="2.60.40.10:FF:000425">
    <property type="entry name" value="Myosin light chain kinase"/>
    <property type="match status" value="3"/>
</dbReference>
<proteinExistence type="inferred from homology"/>
<dbReference type="InterPro" id="IPR003599">
    <property type="entry name" value="Ig_sub"/>
</dbReference>
<keyword evidence="4" id="KW-0677">Repeat</keyword>
<dbReference type="Gene3D" id="2.60.40.10">
    <property type="entry name" value="Immunoglobulins"/>
    <property type="match status" value="6"/>
</dbReference>
<evidence type="ECO:0000313" key="11">
    <source>
        <dbReference type="Proteomes" id="UP000001646"/>
    </source>
</evidence>
<feature type="region of interest" description="Disordered" evidence="8">
    <location>
        <begin position="800"/>
        <end position="820"/>
    </location>
</feature>
<evidence type="ECO:0000256" key="2">
    <source>
        <dbReference type="ARBA" id="ARBA00006692"/>
    </source>
</evidence>
<dbReference type="Ensembl" id="ENSACAT00000056467.1">
    <property type="protein sequence ID" value="ENSACAP00000031563.1"/>
    <property type="gene ID" value="ENSACAG00000040217.1"/>
</dbReference>
<feature type="domain" description="Ig-like" evidence="9">
    <location>
        <begin position="2278"/>
        <end position="2369"/>
    </location>
</feature>
<organism evidence="10 11">
    <name type="scientific">Anolis carolinensis</name>
    <name type="common">Green anole</name>
    <name type="synonym">American chameleon</name>
    <dbReference type="NCBI Taxonomy" id="28377"/>
    <lineage>
        <taxon>Eukaryota</taxon>
        <taxon>Metazoa</taxon>
        <taxon>Chordata</taxon>
        <taxon>Craniata</taxon>
        <taxon>Vertebrata</taxon>
        <taxon>Euteleostomi</taxon>
        <taxon>Lepidosauria</taxon>
        <taxon>Squamata</taxon>
        <taxon>Bifurcata</taxon>
        <taxon>Unidentata</taxon>
        <taxon>Episquamata</taxon>
        <taxon>Toxicofera</taxon>
        <taxon>Iguania</taxon>
        <taxon>Dactyloidae</taxon>
        <taxon>Anolis</taxon>
    </lineage>
</organism>